<protein>
    <recommendedName>
        <fullName evidence="2">histidine kinase</fullName>
        <ecNumber evidence="2">2.7.13.3</ecNumber>
    </recommendedName>
</protein>
<dbReference type="SMART" id="SM00388">
    <property type="entry name" value="HisKA"/>
    <property type="match status" value="1"/>
</dbReference>
<dbReference type="PANTHER" id="PTHR45453:SF1">
    <property type="entry name" value="PHOSPHATE REGULON SENSOR PROTEIN PHOR"/>
    <property type="match status" value="1"/>
</dbReference>
<dbReference type="Gene3D" id="3.30.450.20">
    <property type="entry name" value="PAS domain"/>
    <property type="match status" value="1"/>
</dbReference>
<keyword evidence="6" id="KW-0902">Two-component regulatory system</keyword>
<dbReference type="SUPFAM" id="SSF55785">
    <property type="entry name" value="PYP-like sensor domain (PAS domain)"/>
    <property type="match status" value="1"/>
</dbReference>
<keyword evidence="5 8" id="KW-0418">Kinase</keyword>
<gene>
    <name evidence="8" type="ORF">AABB29_13795</name>
</gene>
<dbReference type="InterPro" id="IPR036097">
    <property type="entry name" value="HisK_dim/P_sf"/>
</dbReference>
<dbReference type="Gene3D" id="1.10.287.130">
    <property type="match status" value="1"/>
</dbReference>
<proteinExistence type="predicted"/>
<evidence type="ECO:0000256" key="2">
    <source>
        <dbReference type="ARBA" id="ARBA00012438"/>
    </source>
</evidence>
<dbReference type="SUPFAM" id="SSF55874">
    <property type="entry name" value="ATPase domain of HSP90 chaperone/DNA topoisomerase II/histidine kinase"/>
    <property type="match status" value="1"/>
</dbReference>
<dbReference type="Pfam" id="PF02518">
    <property type="entry name" value="HATPase_c"/>
    <property type="match status" value="1"/>
</dbReference>
<dbReference type="PROSITE" id="PS50109">
    <property type="entry name" value="HIS_KIN"/>
    <property type="match status" value="1"/>
</dbReference>
<evidence type="ECO:0000313" key="8">
    <source>
        <dbReference type="EMBL" id="WZC47953.1"/>
    </source>
</evidence>
<comment type="catalytic activity">
    <reaction evidence="1">
        <text>ATP + protein L-histidine = ADP + protein N-phospho-L-histidine.</text>
        <dbReference type="EC" id="2.7.13.3"/>
    </reaction>
</comment>
<dbReference type="GO" id="GO:0016301">
    <property type="term" value="F:kinase activity"/>
    <property type="evidence" value="ECO:0007669"/>
    <property type="project" value="UniProtKB-KW"/>
</dbReference>
<dbReference type="InterPro" id="IPR003594">
    <property type="entry name" value="HATPase_dom"/>
</dbReference>
<evidence type="ECO:0000256" key="1">
    <source>
        <dbReference type="ARBA" id="ARBA00000085"/>
    </source>
</evidence>
<dbReference type="Pfam" id="PF00512">
    <property type="entry name" value="HisKA"/>
    <property type="match status" value="1"/>
</dbReference>
<keyword evidence="3" id="KW-0597">Phosphoprotein</keyword>
<dbReference type="SUPFAM" id="SSF47384">
    <property type="entry name" value="Homodimeric domain of signal transducing histidine kinase"/>
    <property type="match status" value="1"/>
</dbReference>
<dbReference type="EC" id="2.7.13.3" evidence="2"/>
<evidence type="ECO:0000259" key="7">
    <source>
        <dbReference type="PROSITE" id="PS50109"/>
    </source>
</evidence>
<dbReference type="InterPro" id="IPR035965">
    <property type="entry name" value="PAS-like_dom_sf"/>
</dbReference>
<evidence type="ECO:0000256" key="6">
    <source>
        <dbReference type="ARBA" id="ARBA00023012"/>
    </source>
</evidence>
<name>A0ABZ2V3W3_9RHOB</name>
<evidence type="ECO:0000256" key="4">
    <source>
        <dbReference type="ARBA" id="ARBA00022679"/>
    </source>
</evidence>
<accession>A0ABZ2V3W3</accession>
<feature type="domain" description="Histidine kinase" evidence="7">
    <location>
        <begin position="118"/>
        <end position="343"/>
    </location>
</feature>
<dbReference type="Gene3D" id="3.30.565.10">
    <property type="entry name" value="Histidine kinase-like ATPase, C-terminal domain"/>
    <property type="match status" value="1"/>
</dbReference>
<dbReference type="InterPro" id="IPR036890">
    <property type="entry name" value="HATPase_C_sf"/>
</dbReference>
<sequence>MTQERISAVIDALAMPVLLIGPDERVRSANAPLEAILGPDLIEKHYITALRQPAVVDAIARARQSGERRVTRFIGRDGDKDTVYVVSISKAADDIVLTFEDQTAAEEAGQMRRDFVANVSHELRTPLTALLGFIETLGGAARDDAAARDRFLAIMAHEANRMTRLVDDLLSLSRVEEDERVRPRENIDLTALLSSVIKGLEPVSQAAGVTVTLEGDGRDEMVPGDAGQLVQVFTNLIENGIKYGAADQVVTVTLSAKAHHPRLRADGVRISVADKGEGIASHHLARLTERFYRVDNHRSREIGGTGLGLAIVKHIVNRHRGRLSIESELGAGTTVSVFLPSEVVS</sequence>
<dbReference type="PANTHER" id="PTHR45453">
    <property type="entry name" value="PHOSPHATE REGULON SENSOR PROTEIN PHOR"/>
    <property type="match status" value="1"/>
</dbReference>
<reference evidence="9" key="1">
    <citation type="submission" date="2024-04" db="EMBL/GenBank/DDBJ databases">
        <title>Phylogenomic analyses of a clade within the roseobacter group suggest taxonomic reassignments of species of the genera Aestuariivita, Citreicella, Loktanella, Nautella, Pelagibaca, Ruegeria, Thalassobius, Thiobacimonas and Tropicibacter, and the proposal o.</title>
        <authorList>
            <person name="Jeon C.O."/>
        </authorList>
    </citation>
    <scope>NUCLEOTIDE SEQUENCE [LARGE SCALE GENOMIC DNA]</scope>
    <source>
        <strain evidence="9">BS5-3</strain>
    </source>
</reference>
<dbReference type="PRINTS" id="PR00344">
    <property type="entry name" value="BCTRLSENSOR"/>
</dbReference>
<evidence type="ECO:0000256" key="5">
    <source>
        <dbReference type="ARBA" id="ARBA00022777"/>
    </source>
</evidence>
<dbReference type="InterPro" id="IPR050351">
    <property type="entry name" value="BphY/WalK/GraS-like"/>
</dbReference>
<keyword evidence="4" id="KW-0808">Transferase</keyword>
<dbReference type="InterPro" id="IPR003661">
    <property type="entry name" value="HisK_dim/P_dom"/>
</dbReference>
<dbReference type="CDD" id="cd00082">
    <property type="entry name" value="HisKA"/>
    <property type="match status" value="1"/>
</dbReference>
<keyword evidence="9" id="KW-1185">Reference proteome</keyword>
<dbReference type="EMBL" id="CP150951">
    <property type="protein sequence ID" value="WZC47953.1"/>
    <property type="molecule type" value="Genomic_DNA"/>
</dbReference>
<evidence type="ECO:0000313" key="9">
    <source>
        <dbReference type="Proteomes" id="UP001440612"/>
    </source>
</evidence>
<dbReference type="InterPro" id="IPR005467">
    <property type="entry name" value="His_kinase_dom"/>
</dbReference>
<dbReference type="InterPro" id="IPR004358">
    <property type="entry name" value="Sig_transdc_His_kin-like_C"/>
</dbReference>
<dbReference type="SMART" id="SM00387">
    <property type="entry name" value="HATPase_c"/>
    <property type="match status" value="1"/>
</dbReference>
<organism evidence="8 9">
    <name type="scientific">Yoonia phaeophyticola</name>
    <dbReference type="NCBI Taxonomy" id="3137369"/>
    <lineage>
        <taxon>Bacteria</taxon>
        <taxon>Pseudomonadati</taxon>
        <taxon>Pseudomonadota</taxon>
        <taxon>Alphaproteobacteria</taxon>
        <taxon>Rhodobacterales</taxon>
        <taxon>Paracoccaceae</taxon>
        <taxon>Yoonia</taxon>
    </lineage>
</organism>
<dbReference type="RefSeq" id="WP_341366073.1">
    <property type="nucleotide sequence ID" value="NZ_CP150951.2"/>
</dbReference>
<dbReference type="Proteomes" id="UP001440612">
    <property type="component" value="Chromosome"/>
</dbReference>
<evidence type="ECO:0000256" key="3">
    <source>
        <dbReference type="ARBA" id="ARBA00022553"/>
    </source>
</evidence>